<dbReference type="InterPro" id="IPR039430">
    <property type="entry name" value="Thymidylate_kin-like_dom"/>
</dbReference>
<evidence type="ECO:0000256" key="2">
    <source>
        <dbReference type="ARBA" id="ARBA00012980"/>
    </source>
</evidence>
<dbReference type="SUPFAM" id="SSF52540">
    <property type="entry name" value="P-loop containing nucleoside triphosphate hydrolases"/>
    <property type="match status" value="1"/>
</dbReference>
<dbReference type="PANTHER" id="PTHR10344">
    <property type="entry name" value="THYMIDYLATE KINASE"/>
    <property type="match status" value="1"/>
</dbReference>
<dbReference type="InterPro" id="IPR027417">
    <property type="entry name" value="P-loop_NTPase"/>
</dbReference>
<dbReference type="Pfam" id="PF02223">
    <property type="entry name" value="Thymidylate_kin"/>
    <property type="match status" value="1"/>
</dbReference>
<keyword evidence="4 11" id="KW-0808">Transferase</keyword>
<evidence type="ECO:0000256" key="3">
    <source>
        <dbReference type="ARBA" id="ARBA00013355"/>
    </source>
</evidence>
<keyword evidence="14" id="KW-1185">Reference proteome</keyword>
<accession>A0ABU3VNS9</accession>
<evidence type="ECO:0000256" key="5">
    <source>
        <dbReference type="ARBA" id="ARBA00022727"/>
    </source>
</evidence>
<dbReference type="HAMAP" id="MF_00165">
    <property type="entry name" value="Thymidylate_kinase"/>
    <property type="match status" value="1"/>
</dbReference>
<feature type="binding site" evidence="11">
    <location>
        <begin position="10"/>
        <end position="17"/>
    </location>
    <ligand>
        <name>ATP</name>
        <dbReference type="ChEBI" id="CHEBI:30616"/>
    </ligand>
</feature>
<dbReference type="Gene3D" id="3.40.50.300">
    <property type="entry name" value="P-loop containing nucleotide triphosphate hydrolases"/>
    <property type="match status" value="1"/>
</dbReference>
<comment type="catalytic activity">
    <reaction evidence="10 11">
        <text>dTMP + ATP = dTDP + ADP</text>
        <dbReference type="Rhea" id="RHEA:13517"/>
        <dbReference type="ChEBI" id="CHEBI:30616"/>
        <dbReference type="ChEBI" id="CHEBI:58369"/>
        <dbReference type="ChEBI" id="CHEBI:63528"/>
        <dbReference type="ChEBI" id="CHEBI:456216"/>
        <dbReference type="EC" id="2.7.4.9"/>
    </reaction>
</comment>
<protein>
    <recommendedName>
        <fullName evidence="3 11">Probable thymidylate kinase</fullName>
        <ecNumber evidence="2 11">2.7.4.9</ecNumber>
    </recommendedName>
    <alternativeName>
        <fullName evidence="9 11">dTMP kinase</fullName>
    </alternativeName>
</protein>
<dbReference type="GO" id="GO:0004798">
    <property type="term" value="F:dTMP kinase activity"/>
    <property type="evidence" value="ECO:0007669"/>
    <property type="project" value="UniProtKB-EC"/>
</dbReference>
<keyword evidence="7 11" id="KW-0418">Kinase</keyword>
<dbReference type="EMBL" id="JAWDKC010000012">
    <property type="protein sequence ID" value="MDV0445068.1"/>
    <property type="molecule type" value="Genomic_DNA"/>
</dbReference>
<keyword evidence="6 11" id="KW-0547">Nucleotide-binding</keyword>
<evidence type="ECO:0000256" key="8">
    <source>
        <dbReference type="ARBA" id="ARBA00022840"/>
    </source>
</evidence>
<gene>
    <name evidence="11 13" type="primary">tmk</name>
    <name evidence="13" type="ORF">MmiAt1_06230</name>
</gene>
<sequence>MIGKLVTFEGIDGSGKSTMLARLQKLNESAPLWNSSSVETVFTREPTKETLTGNAVYAAIENNVDPLAELFLFLADHAAHLSDTVRPALDADKLVISDRYSDSRCAYQGATLKDTIPDAFDFVRRLHEPWTIKPDLTFLFNISPEVSCERCKDRGARTKFERVDFLKEVTANFKKLAEDEPERFVIIDAEKPAEKNEKIILEKIALLKNE</sequence>
<evidence type="ECO:0000256" key="7">
    <source>
        <dbReference type="ARBA" id="ARBA00022777"/>
    </source>
</evidence>
<dbReference type="CDD" id="cd01672">
    <property type="entry name" value="TMPK"/>
    <property type="match status" value="1"/>
</dbReference>
<dbReference type="PANTHER" id="PTHR10344:SF4">
    <property type="entry name" value="UMP-CMP KINASE 2, MITOCHONDRIAL"/>
    <property type="match status" value="1"/>
</dbReference>
<comment type="similarity">
    <text evidence="1 11">Belongs to the thymidylate kinase family.</text>
</comment>
<evidence type="ECO:0000256" key="11">
    <source>
        <dbReference type="HAMAP-Rule" id="MF_00165"/>
    </source>
</evidence>
<keyword evidence="5 11" id="KW-0545">Nucleotide biosynthesis</keyword>
<evidence type="ECO:0000313" key="13">
    <source>
        <dbReference type="EMBL" id="MDV0445068.1"/>
    </source>
</evidence>
<dbReference type="RefSeq" id="WP_318785491.1">
    <property type="nucleotide sequence ID" value="NZ_JAWDKC010000012.1"/>
</dbReference>
<dbReference type="Proteomes" id="UP001272052">
    <property type="component" value="Unassembled WGS sequence"/>
</dbReference>
<reference evidence="13 14" key="1">
    <citation type="submission" date="2023-06" db="EMBL/GenBank/DDBJ databases">
        <title>Genome sequence of Methanimicrococcus sp. At1.</title>
        <authorList>
            <person name="Protasov E."/>
            <person name="Platt K."/>
            <person name="Poehlein A."/>
            <person name="Daniel R."/>
            <person name="Brune A."/>
        </authorList>
    </citation>
    <scope>NUCLEOTIDE SEQUENCE [LARGE SCALE GENOMIC DNA]</scope>
    <source>
        <strain evidence="13 14">At1</strain>
    </source>
</reference>
<dbReference type="InterPro" id="IPR018094">
    <property type="entry name" value="Thymidylate_kinase"/>
</dbReference>
<evidence type="ECO:0000313" key="14">
    <source>
        <dbReference type="Proteomes" id="UP001272052"/>
    </source>
</evidence>
<organism evidence="13 14">
    <name type="scientific">Methanimicrococcus hacksteinii</name>
    <dbReference type="NCBI Taxonomy" id="3028293"/>
    <lineage>
        <taxon>Archaea</taxon>
        <taxon>Methanobacteriati</taxon>
        <taxon>Methanobacteriota</taxon>
        <taxon>Stenosarchaea group</taxon>
        <taxon>Methanomicrobia</taxon>
        <taxon>Methanosarcinales</taxon>
        <taxon>Methanosarcinaceae</taxon>
        <taxon>Methanimicrococcus</taxon>
    </lineage>
</organism>
<evidence type="ECO:0000256" key="9">
    <source>
        <dbReference type="ARBA" id="ARBA00029962"/>
    </source>
</evidence>
<evidence type="ECO:0000256" key="10">
    <source>
        <dbReference type="ARBA" id="ARBA00048743"/>
    </source>
</evidence>
<feature type="domain" description="Thymidylate kinase-like" evidence="12">
    <location>
        <begin position="8"/>
        <end position="198"/>
    </location>
</feature>
<proteinExistence type="inferred from homology"/>
<evidence type="ECO:0000256" key="1">
    <source>
        <dbReference type="ARBA" id="ARBA00009776"/>
    </source>
</evidence>
<evidence type="ECO:0000256" key="6">
    <source>
        <dbReference type="ARBA" id="ARBA00022741"/>
    </source>
</evidence>
<comment type="caution">
    <text evidence="13">The sequence shown here is derived from an EMBL/GenBank/DDBJ whole genome shotgun (WGS) entry which is preliminary data.</text>
</comment>
<keyword evidence="8 11" id="KW-0067">ATP-binding</keyword>
<dbReference type="NCBIfam" id="TIGR00041">
    <property type="entry name" value="DTMP_kinase"/>
    <property type="match status" value="1"/>
</dbReference>
<evidence type="ECO:0000259" key="12">
    <source>
        <dbReference type="Pfam" id="PF02223"/>
    </source>
</evidence>
<evidence type="ECO:0000256" key="4">
    <source>
        <dbReference type="ARBA" id="ARBA00022679"/>
    </source>
</evidence>
<dbReference type="EC" id="2.7.4.9" evidence="2 11"/>
<name>A0ABU3VNS9_9EURY</name>